<name>X1EZZ5_9ZZZZ</name>
<dbReference type="AlphaFoldDB" id="X1EZZ5"/>
<organism evidence="1">
    <name type="scientific">marine sediment metagenome</name>
    <dbReference type="NCBI Taxonomy" id="412755"/>
    <lineage>
        <taxon>unclassified sequences</taxon>
        <taxon>metagenomes</taxon>
        <taxon>ecological metagenomes</taxon>
    </lineage>
</organism>
<dbReference type="EMBL" id="BARU01006881">
    <property type="protein sequence ID" value="GAH38212.1"/>
    <property type="molecule type" value="Genomic_DNA"/>
</dbReference>
<protein>
    <submittedName>
        <fullName evidence="1">Uncharacterized protein</fullName>
    </submittedName>
</protein>
<sequence length="76" mass="8941">MPNWQDYKGTVSPESWKRIELYVEDAQDQTELSDYPSVSSWREMVSVLCMHENGLAIDSIHDELIEDYKIYLEALE</sequence>
<reference evidence="1" key="1">
    <citation type="journal article" date="2014" name="Front. Microbiol.">
        <title>High frequency of phylogenetically diverse reductive dehalogenase-homologous genes in deep subseafloor sedimentary metagenomes.</title>
        <authorList>
            <person name="Kawai M."/>
            <person name="Futagami T."/>
            <person name="Toyoda A."/>
            <person name="Takaki Y."/>
            <person name="Nishi S."/>
            <person name="Hori S."/>
            <person name="Arai W."/>
            <person name="Tsubouchi T."/>
            <person name="Morono Y."/>
            <person name="Uchiyama I."/>
            <person name="Ito T."/>
            <person name="Fujiyama A."/>
            <person name="Inagaki F."/>
            <person name="Takami H."/>
        </authorList>
    </citation>
    <scope>NUCLEOTIDE SEQUENCE</scope>
    <source>
        <strain evidence="1">Expedition CK06-06</strain>
    </source>
</reference>
<accession>X1EZZ5</accession>
<evidence type="ECO:0000313" key="1">
    <source>
        <dbReference type="EMBL" id="GAH38212.1"/>
    </source>
</evidence>
<proteinExistence type="predicted"/>
<gene>
    <name evidence="1" type="ORF">S03H2_13559</name>
</gene>
<comment type="caution">
    <text evidence="1">The sequence shown here is derived from an EMBL/GenBank/DDBJ whole genome shotgun (WGS) entry which is preliminary data.</text>
</comment>